<evidence type="ECO:0000313" key="1">
    <source>
        <dbReference type="EMBL" id="BAT25242.1"/>
    </source>
</evidence>
<accession>A0A0P0YV80</accession>
<dbReference type="PANTHER" id="PTHR34935">
    <property type="entry name" value="PROTEIN TIC110, CHLOROPLASTIC"/>
    <property type="match status" value="1"/>
</dbReference>
<protein>
    <submittedName>
        <fullName evidence="1">Tic110</fullName>
    </submittedName>
</protein>
<dbReference type="InterPro" id="IPR031610">
    <property type="entry name" value="TIC110"/>
</dbReference>
<proteinExistence type="evidence at transcript level"/>
<sequence>QLSRHRGKDQGRDYFASGTPKPDDVLGIAAEVNIMTDILHLIDFYIENGIAYEEPDEDASPKEPKKMKTVYPMTALKTQALEQNVAEYLLRQFIVGVFQSEGEQAKRLERARHMFGQILGFDKDESDNVRDTMSNQVFDNFVSHVLGRKGKMDQQDMMQLAGIQKRLDITDHESEIFLRRAQKNFLRKQIQYIMKGDNNSNNSNDDDETPAHVVSSADLRAFREMCNSVGLEPERDLELDHDMVMDMFRVEARDSVLNGDINLDNIESVQEIQESLHLDEVECEDVFNDLVKQSAVDILLSVTPEGMESRDSKLVNDIDSFIRLVYFMDDEVGDEIKESITEARANAIYNFYEASKYGEMDPDKLKKNKEVLHQALGATVDMDEPW</sequence>
<name>A0A0P0YV80_9STRA</name>
<dbReference type="EMBL" id="LC052660">
    <property type="protein sequence ID" value="BAT25242.1"/>
    <property type="molecule type" value="mRNA"/>
</dbReference>
<gene>
    <name evidence="1" type="primary">tic110</name>
</gene>
<reference evidence="1" key="1">
    <citation type="submission" date="2015-04" db="EMBL/GenBank/DDBJ databases">
        <title>Plastid of Nitzschia.</title>
        <authorList>
            <person name="Kamikawa R."/>
        </authorList>
    </citation>
    <scope>NUCLEOTIDE SEQUENCE</scope>
</reference>
<dbReference type="PANTHER" id="PTHR34935:SF3">
    <property type="entry name" value="PROTEIN TIC110, CHLOROPLASTIC"/>
    <property type="match status" value="1"/>
</dbReference>
<feature type="non-terminal residue" evidence="1">
    <location>
        <position position="1"/>
    </location>
</feature>
<organism evidence="1">
    <name type="scientific">Nitzschia sp. IriIs04</name>
    <dbReference type="NCBI Taxonomy" id="1444690"/>
    <lineage>
        <taxon>Eukaryota</taxon>
        <taxon>Sar</taxon>
        <taxon>Stramenopiles</taxon>
        <taxon>Ochrophyta</taxon>
        <taxon>Bacillariophyta</taxon>
        <taxon>Bacillariophyceae</taxon>
        <taxon>Bacillariophycidae</taxon>
        <taxon>Bacillariales</taxon>
        <taxon>Bacillariaceae</taxon>
        <taxon>Nitzschia</taxon>
    </lineage>
</organism>
<dbReference type="AlphaFoldDB" id="A0A0P0YV80"/>